<dbReference type="Pfam" id="PF13558">
    <property type="entry name" value="SbcC_Walker_B"/>
    <property type="match status" value="1"/>
</dbReference>
<dbReference type="PANTHER" id="PTHR23159">
    <property type="entry name" value="CENTROSOMAL PROTEIN 2"/>
    <property type="match status" value="1"/>
</dbReference>
<evidence type="ECO:0000313" key="3">
    <source>
        <dbReference type="EMBL" id="NDL55759.1"/>
    </source>
</evidence>
<feature type="region of interest" description="Disordered" evidence="2">
    <location>
        <begin position="578"/>
        <end position="599"/>
    </location>
</feature>
<reference evidence="3 4" key="1">
    <citation type="submission" date="2019-11" db="EMBL/GenBank/DDBJ databases">
        <authorList>
            <person name="Li X.-J."/>
            <person name="Feng X.-M."/>
        </authorList>
    </citation>
    <scope>NUCLEOTIDE SEQUENCE [LARGE SCALE GENOMIC DNA]</scope>
    <source>
        <strain evidence="3 4">XMNu-373</strain>
    </source>
</reference>
<dbReference type="SUPFAM" id="SSF52540">
    <property type="entry name" value="P-loop containing nucleoside triphosphate hydrolases"/>
    <property type="match status" value="1"/>
</dbReference>
<accession>A0A7K3LXJ7</accession>
<dbReference type="InterPro" id="IPR013496">
    <property type="entry name" value="CHP02680"/>
</dbReference>
<keyword evidence="1" id="KW-0175">Coiled coil</keyword>
<feature type="region of interest" description="Disordered" evidence="2">
    <location>
        <begin position="891"/>
        <end position="914"/>
    </location>
</feature>
<dbReference type="EMBL" id="WLZY01000001">
    <property type="protein sequence ID" value="NDL55759.1"/>
    <property type="molecule type" value="Genomic_DNA"/>
</dbReference>
<sequence>MSTAIELPAPSSSRWQPLRLGLIDLFYYDDEVFPFVDGRLLLRGNNGTGKSKVLALTLPFLLDADLSARRVEPDADPNKRMEWNLLLGGAHPNQERLGYAWLEFGCVGADGSPLFCTLGAGLKAVAGRGMVKHWFFVTSQRVGDDLALLDSTRTALSRERLSEALDTHGRIYDAKRDYRRAVDENLFGLGERRYDALVDLLVQLRQPQLSKRPSERALSDALTESLPPVRADLIDYVAEGFRGLDEEREQLEQLSDTARSAEAFLEHYRRYAQVISRRRAQGPRQAQATFEHLGRELLRAQEALHEQDEAATAAGQQVATLRQQLLSLEAEWEALLEGEHAEAEAQLSAAEREKSAAQDRARDTAEVLESATRELVTADEVVEAVRADAESAAEQRETAGAQATEAAGTAGVATEHAGAVADVDVAVDAAKQATHDVVQRRRRAITRVRDLMTAAEKSDQELAAAQRWLDEMAALLDRRLARQNEADAAATRAGEELVAQVRSHLQALVEVQIGDVVPVLDALQEWGTTLEGANPAAAALAEAAQRVRDEIAETRARGRARDGELEAHADELEQEIADLEQGRSQPPPARHTRNDDMPGVPLWRSIDFAETTSPGERAGFEAALEAAGLLDAHILPGGEVRSPADGELLLEPRPVDGASDDASAPQPVTLAGVLRPELPPDAAGVRVSDVNAVLRSVGVRPASGGSRRVADEAPAWVSADGRFQLGVVTGAWSKTEASYIGEGAREAARQRRMAEARAELEAVRIERAEVARLLDQLEERARRVQREVDELPSDSALRDSYADVKSAHDGVVEATGQRDGAVAAVDEARAKAQRDAAELAETAATLDLPTTRADLEEVSSAVNTYAAALASLWHAVDVAAREARRLAAAETTRLETAKRHASAGQRKQRSDDELAAAETRYQTLESTVGADVREFQQRRLTVKRNKQETEAQLESAREHLTQVREKLATMREQERQLSEQQHDADNDRSQAIAALRRTTSRGVLGVACPTLTVPDPDEEWSIAQAVALARTVEQELSEIEADDAAYERVYARLGPEVTALQTALSRHGHSAVGDPNDDGYTVSVLFGGRQVPVPELVVMLREDIEARERLLGAREREIIENHLVTEVGANLADLVAEAEAQVRALNEELSERPTSTGMKLRVVWRLRRDGPAGLPEARRRLLQLADAWSAEDRREIGGFLQAQINDERDHDETGTWHEHLERALDYRSWHEFTVERYQNGAWRSASGPASGGERVLAASIPLFAAASSHYRTATKPHAARLVTLDEAFAGVDDDSRAKSLGLLRAFDLDVVMTSEREWGCYPEVPGLSIAQLSRVEGIPAVLVTLWEWDGLTRTRVERDSDPEPAAGSLWT</sequence>
<dbReference type="RefSeq" id="WP_162448439.1">
    <property type="nucleotide sequence ID" value="NZ_WLZY01000001.1"/>
</dbReference>
<name>A0A7K3LXJ7_9ACTN</name>
<evidence type="ECO:0000313" key="4">
    <source>
        <dbReference type="Proteomes" id="UP000460435"/>
    </source>
</evidence>
<organism evidence="3 4">
    <name type="scientific">Phytoactinopolyspora mesophila</name>
    <dbReference type="NCBI Taxonomy" id="2650750"/>
    <lineage>
        <taxon>Bacteria</taxon>
        <taxon>Bacillati</taxon>
        <taxon>Actinomycetota</taxon>
        <taxon>Actinomycetes</taxon>
        <taxon>Jiangellales</taxon>
        <taxon>Jiangellaceae</taxon>
        <taxon>Phytoactinopolyspora</taxon>
    </lineage>
</organism>
<feature type="coiled-coil region" evidence="1">
    <location>
        <begin position="753"/>
        <end position="794"/>
    </location>
</feature>
<proteinExistence type="predicted"/>
<keyword evidence="4" id="KW-1185">Reference proteome</keyword>
<gene>
    <name evidence="3" type="ORF">F7O44_01605</name>
</gene>
<feature type="coiled-coil region" evidence="1">
    <location>
        <begin position="311"/>
        <end position="388"/>
    </location>
</feature>
<evidence type="ECO:0000256" key="2">
    <source>
        <dbReference type="SAM" id="MobiDB-lite"/>
    </source>
</evidence>
<dbReference type="Proteomes" id="UP000460435">
    <property type="component" value="Unassembled WGS sequence"/>
</dbReference>
<evidence type="ECO:0000256" key="1">
    <source>
        <dbReference type="SAM" id="Coils"/>
    </source>
</evidence>
<protein>
    <submittedName>
        <fullName evidence="3">TIGR02680 family protein</fullName>
    </submittedName>
</protein>
<dbReference type="PANTHER" id="PTHR23159:SF60">
    <property type="entry name" value="SPINDLE ASSEMBLY ABNORMAL PROTEIN 4"/>
    <property type="match status" value="1"/>
</dbReference>
<dbReference type="InterPro" id="IPR027417">
    <property type="entry name" value="P-loop_NTPase"/>
</dbReference>
<comment type="caution">
    <text evidence="3">The sequence shown here is derived from an EMBL/GenBank/DDBJ whole genome shotgun (WGS) entry which is preliminary data.</text>
</comment>
<dbReference type="NCBIfam" id="TIGR02680">
    <property type="entry name" value="TIGR02680 family protein"/>
    <property type="match status" value="1"/>
</dbReference>